<dbReference type="AlphaFoldDB" id="A0A2T0UWX2"/>
<dbReference type="Pfam" id="PF01569">
    <property type="entry name" value="PAP2"/>
    <property type="match status" value="1"/>
</dbReference>
<dbReference type="SMART" id="SM00014">
    <property type="entry name" value="acidPPc"/>
    <property type="match status" value="1"/>
</dbReference>
<feature type="domain" description="Phosphatidic acid phosphatase type 2/haloperoxidase" evidence="2">
    <location>
        <begin position="92"/>
        <end position="202"/>
    </location>
</feature>
<keyword evidence="1" id="KW-0472">Membrane</keyword>
<dbReference type="OrthoDB" id="5289372at2"/>
<keyword evidence="4" id="KW-1185">Reference proteome</keyword>
<dbReference type="EMBL" id="PVTJ01000001">
    <property type="protein sequence ID" value="PRY62384.1"/>
    <property type="molecule type" value="Genomic_DNA"/>
</dbReference>
<dbReference type="PANTHER" id="PTHR14969">
    <property type="entry name" value="SPHINGOSINE-1-PHOSPHATE PHOSPHOHYDROLASE"/>
    <property type="match status" value="1"/>
</dbReference>
<proteinExistence type="predicted"/>
<reference evidence="3 4" key="1">
    <citation type="submission" date="2018-03" db="EMBL/GenBank/DDBJ databases">
        <title>Genomic Encyclopedia of Type Strains, Phase III (KMG-III): the genomes of soil and plant-associated and newly described type strains.</title>
        <authorList>
            <person name="Whitman W."/>
        </authorList>
    </citation>
    <scope>NUCLEOTIDE SEQUENCE [LARGE SCALE GENOMIC DNA]</scope>
    <source>
        <strain evidence="3 4">CGMCC 4.7067</strain>
    </source>
</reference>
<keyword evidence="1" id="KW-0812">Transmembrane</keyword>
<dbReference type="SUPFAM" id="SSF48317">
    <property type="entry name" value="Acid phosphatase/Vanadium-dependent haloperoxidase"/>
    <property type="match status" value="1"/>
</dbReference>
<evidence type="ECO:0000313" key="4">
    <source>
        <dbReference type="Proteomes" id="UP000238176"/>
    </source>
</evidence>
<dbReference type="InterPro" id="IPR000326">
    <property type="entry name" value="PAP2/HPO"/>
</dbReference>
<feature type="transmembrane region" description="Helical" evidence="1">
    <location>
        <begin position="160"/>
        <end position="178"/>
    </location>
</feature>
<gene>
    <name evidence="3" type="ORF">B0I28_101713</name>
</gene>
<dbReference type="Proteomes" id="UP000238176">
    <property type="component" value="Unassembled WGS sequence"/>
</dbReference>
<dbReference type="InterPro" id="IPR036938">
    <property type="entry name" value="PAP2/HPO_sf"/>
</dbReference>
<evidence type="ECO:0000313" key="3">
    <source>
        <dbReference type="EMBL" id="PRY62384.1"/>
    </source>
</evidence>
<name>A0A2T0UWX2_9ACTN</name>
<feature type="transmembrane region" description="Helical" evidence="1">
    <location>
        <begin position="95"/>
        <end position="112"/>
    </location>
</feature>
<feature type="transmembrane region" description="Helical" evidence="1">
    <location>
        <begin position="132"/>
        <end position="153"/>
    </location>
</feature>
<feature type="transmembrane region" description="Helical" evidence="1">
    <location>
        <begin position="70"/>
        <end position="88"/>
    </location>
</feature>
<evidence type="ECO:0000256" key="1">
    <source>
        <dbReference type="SAM" id="Phobius"/>
    </source>
</evidence>
<accession>A0A2T0UWX2</accession>
<dbReference type="PANTHER" id="PTHR14969:SF13">
    <property type="entry name" value="AT30094P"/>
    <property type="match status" value="1"/>
</dbReference>
<sequence length="247" mass="26290">MQPMTPNGFPKSRLALALAVLVPLGVLGDAIWIRLAGTPPWQGLDDHWNALVGGPADGVRWQLAQLLNRLGAAPGLALLAIAVVALLLTKRWRSAVFACAAVAASAIAVDLVKRVGDRPRPLDVMIDTGSWAFPSGHAARMAAFVVIVAVVWIPARHLRTWWPVAVFLTVLMMGARTWQHAHWLTDTIAGAALGWSVTALAWFALTPLLDRERAQREALDAPVGTDADGSGALRSVGNGKHAIAEVP</sequence>
<keyword evidence="1" id="KW-1133">Transmembrane helix</keyword>
<organism evidence="3 4">
    <name type="scientific">Glycomyces artemisiae</name>
    <dbReference type="NCBI Taxonomy" id="1076443"/>
    <lineage>
        <taxon>Bacteria</taxon>
        <taxon>Bacillati</taxon>
        <taxon>Actinomycetota</taxon>
        <taxon>Actinomycetes</taxon>
        <taxon>Glycomycetales</taxon>
        <taxon>Glycomycetaceae</taxon>
        <taxon>Glycomyces</taxon>
    </lineage>
</organism>
<protein>
    <submittedName>
        <fullName evidence="3">Membrane-associated phospholipid phosphatase</fullName>
    </submittedName>
</protein>
<evidence type="ECO:0000259" key="2">
    <source>
        <dbReference type="SMART" id="SM00014"/>
    </source>
</evidence>
<dbReference type="Gene3D" id="1.20.144.10">
    <property type="entry name" value="Phosphatidic acid phosphatase type 2/haloperoxidase"/>
    <property type="match status" value="1"/>
</dbReference>
<feature type="transmembrane region" description="Helical" evidence="1">
    <location>
        <begin position="190"/>
        <end position="209"/>
    </location>
</feature>
<comment type="caution">
    <text evidence="3">The sequence shown here is derived from an EMBL/GenBank/DDBJ whole genome shotgun (WGS) entry which is preliminary data.</text>
</comment>